<evidence type="ECO:0000313" key="10">
    <source>
        <dbReference type="Proteomes" id="UP000638648"/>
    </source>
</evidence>
<comment type="caution">
    <text evidence="9">The sequence shown here is derived from an EMBL/GenBank/DDBJ whole genome shotgun (WGS) entry which is preliminary data.</text>
</comment>
<dbReference type="SUPFAM" id="SSF54991">
    <property type="entry name" value="Anticodon-binding domain of PheRS"/>
    <property type="match status" value="1"/>
</dbReference>
<keyword evidence="4" id="KW-0067">ATP-binding</keyword>
<feature type="domain" description="FDX-ACB" evidence="8">
    <location>
        <begin position="311"/>
        <end position="419"/>
    </location>
</feature>
<organism evidence="9 10">
    <name type="scientific">Actinopolymorpha pittospori</name>
    <dbReference type="NCBI Taxonomy" id="648752"/>
    <lineage>
        <taxon>Bacteria</taxon>
        <taxon>Bacillati</taxon>
        <taxon>Actinomycetota</taxon>
        <taxon>Actinomycetes</taxon>
        <taxon>Propionibacteriales</taxon>
        <taxon>Actinopolymorphaceae</taxon>
        <taxon>Actinopolymorpha</taxon>
    </lineage>
</organism>
<evidence type="ECO:0000256" key="1">
    <source>
        <dbReference type="ARBA" id="ARBA00008226"/>
    </source>
</evidence>
<keyword evidence="5" id="KW-0648">Protein biosynthesis</keyword>
<evidence type="ECO:0000313" key="9">
    <source>
        <dbReference type="EMBL" id="MBE1607938.1"/>
    </source>
</evidence>
<dbReference type="GO" id="GO:0000049">
    <property type="term" value="F:tRNA binding"/>
    <property type="evidence" value="ECO:0007669"/>
    <property type="project" value="InterPro"/>
</dbReference>
<dbReference type="EC" id="6.1.1.20" evidence="9"/>
<feature type="compositionally biased region" description="Pro residues" evidence="7">
    <location>
        <begin position="1"/>
        <end position="11"/>
    </location>
</feature>
<evidence type="ECO:0000259" key="8">
    <source>
        <dbReference type="PROSITE" id="PS51447"/>
    </source>
</evidence>
<dbReference type="SMART" id="SM00896">
    <property type="entry name" value="FDX-ACB"/>
    <property type="match status" value="1"/>
</dbReference>
<accession>A0A927RLK6</accession>
<comment type="similarity">
    <text evidence="1">Belongs to the class-II aminoacyl-tRNA synthetase family.</text>
</comment>
<dbReference type="SUPFAM" id="SSF55681">
    <property type="entry name" value="Class II aaRS and biotin synthetases"/>
    <property type="match status" value="1"/>
</dbReference>
<dbReference type="PROSITE" id="PS51447">
    <property type="entry name" value="FDX_ACB"/>
    <property type="match status" value="1"/>
</dbReference>
<evidence type="ECO:0000256" key="2">
    <source>
        <dbReference type="ARBA" id="ARBA00022598"/>
    </source>
</evidence>
<dbReference type="InterPro" id="IPR045864">
    <property type="entry name" value="aa-tRNA-synth_II/BPL/LPL"/>
</dbReference>
<dbReference type="GO" id="GO:0043039">
    <property type="term" value="P:tRNA aminoacylation"/>
    <property type="evidence" value="ECO:0007669"/>
    <property type="project" value="InterPro"/>
</dbReference>
<dbReference type="Gene3D" id="3.30.930.10">
    <property type="entry name" value="Bira Bifunctional Protein, Domain 2"/>
    <property type="match status" value="1"/>
</dbReference>
<keyword evidence="10" id="KW-1185">Reference proteome</keyword>
<evidence type="ECO:0000256" key="4">
    <source>
        <dbReference type="ARBA" id="ARBA00022840"/>
    </source>
</evidence>
<evidence type="ECO:0000256" key="3">
    <source>
        <dbReference type="ARBA" id="ARBA00022741"/>
    </source>
</evidence>
<evidence type="ECO:0000256" key="5">
    <source>
        <dbReference type="ARBA" id="ARBA00022917"/>
    </source>
</evidence>
<keyword evidence="6" id="KW-0030">Aminoacyl-tRNA synthetase</keyword>
<keyword evidence="3" id="KW-0547">Nucleotide-binding</keyword>
<sequence>MSNPLHPPAPTPHTAAAAQHAAPTGHGPTPTTPSPAHVVDERDERPPVALSAAEAQACLAVRDLADPAQGPHALQSVVDDLVQGLRTAWNCGVRIVRAHPVVPLADNYDNLGYPPGAVTREERYTRYVDAGHVLRSHSSAMVPGALRALAGDPDAPADLLLACPGICYRRDSVDWQHTGTPHQMDLWRLRHDRPCDEDDLTEMIALVVESALPGSRWRTEPKVHPYTERGRQVDVWWDGQWIEIGECGLAAPDVLAGAGLPVPAWTGLAMGLGLDRLLMLGKGIPDIRLLRSADPRVATQMLDRTPYRAVSHMPPVRRDLSVVVGPRADTSAEVLGDRVRAALGEDADVAETVEVLSETAYDDLPDSARARLGIAPGQRNVLVRLLLRALDRTLTDADANRLRDDVYAALHEGAAAQWAACEHRPRA</sequence>
<dbReference type="EMBL" id="JADBEM010000001">
    <property type="protein sequence ID" value="MBE1607938.1"/>
    <property type="molecule type" value="Genomic_DNA"/>
</dbReference>
<dbReference type="InterPro" id="IPR036690">
    <property type="entry name" value="Fdx_antiC-bd_sf"/>
</dbReference>
<name>A0A927RLK6_9ACTN</name>
<dbReference type="GO" id="GO:0004826">
    <property type="term" value="F:phenylalanine-tRNA ligase activity"/>
    <property type="evidence" value="ECO:0007669"/>
    <property type="project" value="UniProtKB-EC"/>
</dbReference>
<feature type="compositionally biased region" description="Low complexity" evidence="7">
    <location>
        <begin position="12"/>
        <end position="37"/>
    </location>
</feature>
<dbReference type="GO" id="GO:0005524">
    <property type="term" value="F:ATP binding"/>
    <property type="evidence" value="ECO:0007669"/>
    <property type="project" value="UniProtKB-KW"/>
</dbReference>
<gene>
    <name evidence="9" type="ORF">HEB94_004786</name>
</gene>
<proteinExistence type="inferred from homology"/>
<dbReference type="Gene3D" id="3.30.70.380">
    <property type="entry name" value="Ferrodoxin-fold anticodon-binding domain"/>
    <property type="match status" value="1"/>
</dbReference>
<protein>
    <submittedName>
        <fullName evidence="9">Phenylalanyl-tRNA synthetase alpha chain</fullName>
        <ecNumber evidence="9">6.1.1.20</ecNumber>
    </submittedName>
</protein>
<reference evidence="9" key="1">
    <citation type="submission" date="2020-10" db="EMBL/GenBank/DDBJ databases">
        <title>Sequencing the genomes of 1000 actinobacteria strains.</title>
        <authorList>
            <person name="Klenk H.-P."/>
        </authorList>
    </citation>
    <scope>NUCLEOTIDE SEQUENCE</scope>
    <source>
        <strain evidence="9">DSM 45354</strain>
    </source>
</reference>
<dbReference type="Pfam" id="PF01409">
    <property type="entry name" value="tRNA-synt_2d"/>
    <property type="match status" value="1"/>
</dbReference>
<dbReference type="Proteomes" id="UP000638648">
    <property type="component" value="Unassembled WGS sequence"/>
</dbReference>
<evidence type="ECO:0000256" key="6">
    <source>
        <dbReference type="ARBA" id="ARBA00023146"/>
    </source>
</evidence>
<feature type="region of interest" description="Disordered" evidence="7">
    <location>
        <begin position="1"/>
        <end position="49"/>
    </location>
</feature>
<dbReference type="InterPro" id="IPR005121">
    <property type="entry name" value="Fdx_antiC-bd"/>
</dbReference>
<dbReference type="AlphaFoldDB" id="A0A927RLK6"/>
<evidence type="ECO:0000256" key="7">
    <source>
        <dbReference type="SAM" id="MobiDB-lite"/>
    </source>
</evidence>
<dbReference type="RefSeq" id="WP_192751808.1">
    <property type="nucleotide sequence ID" value="NZ_BAABJL010000040.1"/>
</dbReference>
<dbReference type="InterPro" id="IPR002319">
    <property type="entry name" value="Phenylalanyl-tRNA_Synthase"/>
</dbReference>
<keyword evidence="2 9" id="KW-0436">Ligase</keyword>
<dbReference type="GO" id="GO:0006412">
    <property type="term" value="P:translation"/>
    <property type="evidence" value="ECO:0007669"/>
    <property type="project" value="UniProtKB-KW"/>
</dbReference>